<dbReference type="EMBL" id="HE575317">
    <property type="protein sequence ID" value="CCC90116.1"/>
    <property type="molecule type" value="Genomic_DNA"/>
</dbReference>
<evidence type="ECO:0000313" key="1">
    <source>
        <dbReference type="EMBL" id="CCC90116.1"/>
    </source>
</evidence>
<dbReference type="VEuPathDB" id="TriTrypDB:TcIL3000_4_2060"/>
<protein>
    <submittedName>
        <fullName evidence="1">Uncharacterized protein TCIL3000_4_2060</fullName>
    </submittedName>
</protein>
<gene>
    <name evidence="1" type="ORF">TCIL3000_4_2060</name>
</gene>
<organism evidence="1">
    <name type="scientific">Trypanosoma congolense (strain IL3000)</name>
    <dbReference type="NCBI Taxonomy" id="1068625"/>
    <lineage>
        <taxon>Eukaryota</taxon>
        <taxon>Discoba</taxon>
        <taxon>Euglenozoa</taxon>
        <taxon>Kinetoplastea</taxon>
        <taxon>Metakinetoplastina</taxon>
        <taxon>Trypanosomatida</taxon>
        <taxon>Trypanosomatidae</taxon>
        <taxon>Trypanosoma</taxon>
        <taxon>Nannomonas</taxon>
    </lineage>
</organism>
<sequence>MTNHKVRKSTSFISTLREALSFSRKDEGSLAGSLGTPIIRSDPVPVCFRRPASAAGATASSQPNSLVCWDQLLDDCRDAVEESGVFTTNQLREPRKSHFVNCARRPSLSPHFTTGNSDVSFSMQWDDEEQSECALVVGRKPVLSTREMVEEWIKGQMTCSRAGTTSDDATSLDT</sequence>
<name>G0UL61_TRYCI</name>
<dbReference type="AlphaFoldDB" id="G0UL61"/>
<proteinExistence type="predicted"/>
<accession>G0UL61</accession>
<reference evidence="1" key="1">
    <citation type="journal article" date="2012" name="Proc. Natl. Acad. Sci. U.S.A.">
        <title>Antigenic diversity is generated by distinct evolutionary mechanisms in African trypanosome species.</title>
        <authorList>
            <person name="Jackson A.P."/>
            <person name="Berry A."/>
            <person name="Aslett M."/>
            <person name="Allison H.C."/>
            <person name="Burton P."/>
            <person name="Vavrova-Anderson J."/>
            <person name="Brown R."/>
            <person name="Browne H."/>
            <person name="Corton N."/>
            <person name="Hauser H."/>
            <person name="Gamble J."/>
            <person name="Gilderthorp R."/>
            <person name="Marcello L."/>
            <person name="McQuillan J."/>
            <person name="Otto T.D."/>
            <person name="Quail M.A."/>
            <person name="Sanders M.J."/>
            <person name="van Tonder A."/>
            <person name="Ginger M.L."/>
            <person name="Field M.C."/>
            <person name="Barry J.D."/>
            <person name="Hertz-Fowler C."/>
            <person name="Berriman M."/>
        </authorList>
    </citation>
    <scope>NUCLEOTIDE SEQUENCE</scope>
    <source>
        <strain evidence="1">IL3000</strain>
    </source>
</reference>